<dbReference type="SUPFAM" id="SSF158997">
    <property type="entry name" value="Trm112p-like"/>
    <property type="match status" value="1"/>
</dbReference>
<dbReference type="Pfam" id="PF03966">
    <property type="entry name" value="Trm112p"/>
    <property type="match status" value="1"/>
</dbReference>
<reference evidence="3 4" key="1">
    <citation type="submission" date="2018-01" db="EMBL/GenBank/DDBJ databases">
        <title>Saezia sanguinis gen. nov., sp. nov., in the order Burkholderiales isolated from human blood.</title>
        <authorList>
            <person name="Medina-Pascual M.J."/>
            <person name="Valdezate S."/>
            <person name="Monzon S."/>
            <person name="Cuesta I."/>
            <person name="Carrasco G."/>
            <person name="Villalon P."/>
            <person name="Saez-Nieto J.A."/>
        </authorList>
    </citation>
    <scope>NUCLEOTIDE SEQUENCE [LARGE SCALE GENOMIC DNA]</scope>
    <source>
        <strain evidence="3 4">CNM695-12</strain>
    </source>
</reference>
<comment type="similarity">
    <text evidence="1">Belongs to the UPF0434 family.</text>
</comment>
<dbReference type="GO" id="GO:0005829">
    <property type="term" value="C:cytosol"/>
    <property type="evidence" value="ECO:0007669"/>
    <property type="project" value="TreeGrafter"/>
</dbReference>
<feature type="compositionally biased region" description="Basic and acidic residues" evidence="2">
    <location>
        <begin position="78"/>
        <end position="94"/>
    </location>
</feature>
<evidence type="ECO:0000313" key="4">
    <source>
        <dbReference type="Proteomes" id="UP000286947"/>
    </source>
</evidence>
<evidence type="ECO:0000256" key="1">
    <source>
        <dbReference type="HAMAP-Rule" id="MF_01187"/>
    </source>
</evidence>
<keyword evidence="4" id="KW-1185">Reference proteome</keyword>
<dbReference type="EMBL" id="PQSP01000008">
    <property type="protein sequence ID" value="RUS65855.1"/>
    <property type="molecule type" value="Genomic_DNA"/>
</dbReference>
<proteinExistence type="inferred from homology"/>
<dbReference type="OrthoDB" id="9812205at2"/>
<dbReference type="InterPro" id="IPR005651">
    <property type="entry name" value="Trm112-like"/>
</dbReference>
<dbReference type="Proteomes" id="UP000286947">
    <property type="component" value="Unassembled WGS sequence"/>
</dbReference>
<comment type="caution">
    <text evidence="3">The sequence shown here is derived from an EMBL/GenBank/DDBJ whole genome shotgun (WGS) entry which is preliminary data.</text>
</comment>
<accession>A0A433SAV4</accession>
<gene>
    <name evidence="3" type="ORF">CUZ56_02455</name>
</gene>
<evidence type="ECO:0000313" key="3">
    <source>
        <dbReference type="EMBL" id="RUS65855.1"/>
    </source>
</evidence>
<name>A0A433SAV4_9BURK</name>
<dbReference type="AlphaFoldDB" id="A0A433SAV4"/>
<organism evidence="3 4">
    <name type="scientific">Saezia sanguinis</name>
    <dbReference type="NCBI Taxonomy" id="1965230"/>
    <lineage>
        <taxon>Bacteria</taxon>
        <taxon>Pseudomonadati</taxon>
        <taxon>Pseudomonadota</taxon>
        <taxon>Betaproteobacteria</taxon>
        <taxon>Burkholderiales</taxon>
        <taxon>Saeziaceae</taxon>
        <taxon>Saezia</taxon>
    </lineage>
</organism>
<evidence type="ECO:0000256" key="2">
    <source>
        <dbReference type="SAM" id="MobiDB-lite"/>
    </source>
</evidence>
<dbReference type="Gene3D" id="2.20.25.10">
    <property type="match status" value="1"/>
</dbReference>
<dbReference type="PANTHER" id="PTHR33505">
    <property type="entry name" value="ZGC:162634"/>
    <property type="match status" value="1"/>
</dbReference>
<dbReference type="HAMAP" id="MF_01187">
    <property type="entry name" value="UPF0434"/>
    <property type="match status" value="1"/>
</dbReference>
<sequence length="94" mass="10379">MDRKLLELLICPVTQGPLEYDKEHQVLISQGAKLVFPIHDGIPIMLETEAVVLDEWVAQGKPHANQMKAPVAASAPDTQEHAPENEVAEQDKSE</sequence>
<protein>
    <recommendedName>
        <fullName evidence="1">UPF0434 protein CUZ56_02455</fullName>
    </recommendedName>
</protein>
<dbReference type="PANTHER" id="PTHR33505:SF4">
    <property type="entry name" value="PROTEIN PREY, MITOCHONDRIAL"/>
    <property type="match status" value="1"/>
</dbReference>
<feature type="region of interest" description="Disordered" evidence="2">
    <location>
        <begin position="63"/>
        <end position="94"/>
    </location>
</feature>